<evidence type="ECO:0000313" key="4">
    <source>
        <dbReference type="EMBL" id="VAX76707.1"/>
    </source>
</evidence>
<organism evidence="4 5">
    <name type="scientific">Buchnera aphidicola</name>
    <name type="common">Cinara strobi</name>
    <dbReference type="NCBI Taxonomy" id="1921549"/>
    <lineage>
        <taxon>Bacteria</taxon>
        <taxon>Pseudomonadati</taxon>
        <taxon>Pseudomonadota</taxon>
        <taxon>Gammaproteobacteria</taxon>
        <taxon>Enterobacterales</taxon>
        <taxon>Erwiniaceae</taxon>
        <taxon>Buchnera</taxon>
    </lineage>
</organism>
<dbReference type="STRING" id="1921549.GCA_900128825_00287"/>
<proteinExistence type="inferred from homology"/>
<dbReference type="PANTHER" id="PTHR33279">
    <property type="entry name" value="SULFUR CARRIER PROTEIN YEDF-RELATED"/>
    <property type="match status" value="1"/>
</dbReference>
<dbReference type="InterPro" id="IPR001455">
    <property type="entry name" value="TusA-like"/>
</dbReference>
<evidence type="ECO:0000259" key="3">
    <source>
        <dbReference type="Pfam" id="PF01206"/>
    </source>
</evidence>
<evidence type="ECO:0000256" key="2">
    <source>
        <dbReference type="ARBA" id="ARBA00022694"/>
    </source>
</evidence>
<dbReference type="Gene3D" id="3.30.110.40">
    <property type="entry name" value="TusA-like domain"/>
    <property type="match status" value="1"/>
</dbReference>
<dbReference type="OrthoDB" id="9797352at2"/>
<dbReference type="AlphaFoldDB" id="A0A3B1E7Y8"/>
<feature type="domain" description="UPF0033" evidence="3">
    <location>
        <begin position="4"/>
        <end position="71"/>
    </location>
</feature>
<reference evidence="5" key="1">
    <citation type="submission" date="2018-09" db="EMBL/GenBank/DDBJ databases">
        <authorList>
            <person name="Manzano-Marin A."/>
            <person name="Manzano-Marin A."/>
        </authorList>
    </citation>
    <scope>NUCLEOTIDE SEQUENCE [LARGE SCALE GENOMIC DNA]</scope>
    <source>
        <strain evidence="5">BuCistrobi</strain>
    </source>
</reference>
<dbReference type="NCBIfam" id="NF001423">
    <property type="entry name" value="PRK00299.1"/>
    <property type="match status" value="1"/>
</dbReference>
<dbReference type="Pfam" id="PF01206">
    <property type="entry name" value="TusA"/>
    <property type="match status" value="1"/>
</dbReference>
<sequence>MKNKLNLSGLRCPDLIMILRKKIRTFHKGQKILILADDPVSKRDITLFCHFMEHKLLVVSTNKIPYQFIIEIGKKNMNY</sequence>
<dbReference type="PANTHER" id="PTHR33279:SF2">
    <property type="entry name" value="SULFUR CARRIER PROTEIN TUSA"/>
    <property type="match status" value="1"/>
</dbReference>
<dbReference type="InterPro" id="IPR036868">
    <property type="entry name" value="TusA-like_sf"/>
</dbReference>
<dbReference type="EMBL" id="LR025085">
    <property type="protein sequence ID" value="VAX76707.1"/>
    <property type="molecule type" value="Genomic_DNA"/>
</dbReference>
<evidence type="ECO:0000313" key="5">
    <source>
        <dbReference type="Proteomes" id="UP000271849"/>
    </source>
</evidence>
<keyword evidence="2" id="KW-0819">tRNA processing</keyword>
<evidence type="ECO:0000256" key="1">
    <source>
        <dbReference type="ARBA" id="ARBA00008984"/>
    </source>
</evidence>
<dbReference type="RefSeq" id="WP_158349154.1">
    <property type="nucleotide sequence ID" value="NZ_LR025085.1"/>
</dbReference>
<comment type="similarity">
    <text evidence="1">Belongs to the sulfur carrier protein TusA family.</text>
</comment>
<protein>
    <submittedName>
        <fullName evidence="4">Sulfur carrier protein TusA</fullName>
    </submittedName>
</protein>
<dbReference type="SUPFAM" id="SSF64307">
    <property type="entry name" value="SirA-like"/>
    <property type="match status" value="1"/>
</dbReference>
<dbReference type="GO" id="GO:0008033">
    <property type="term" value="P:tRNA processing"/>
    <property type="evidence" value="ECO:0007669"/>
    <property type="project" value="UniProtKB-KW"/>
</dbReference>
<accession>A0A3B1E7Y8</accession>
<dbReference type="Proteomes" id="UP000271849">
    <property type="component" value="Chromosome"/>
</dbReference>
<name>A0A3B1E7Y8_9GAMM</name>
<gene>
    <name evidence="4" type="primary">tusA</name>
    <name evidence="4" type="ORF">BUCINSTRO3249_0287</name>
</gene>